<evidence type="ECO:0000256" key="5">
    <source>
        <dbReference type="SAM" id="SignalP"/>
    </source>
</evidence>
<evidence type="ECO:0000256" key="1">
    <source>
        <dbReference type="ARBA" id="ARBA00005336"/>
    </source>
</evidence>
<dbReference type="InterPro" id="IPR001764">
    <property type="entry name" value="Glyco_hydro_3_N"/>
</dbReference>
<evidence type="ECO:0000256" key="2">
    <source>
        <dbReference type="ARBA" id="ARBA00022801"/>
    </source>
</evidence>
<feature type="signal peptide" evidence="5">
    <location>
        <begin position="1"/>
        <end position="22"/>
    </location>
</feature>
<keyword evidence="5" id="KW-0732">Signal</keyword>
<reference evidence="8" key="1">
    <citation type="journal article" date="2019" name="Int. J. Syst. Evol. Microbiol.">
        <title>The Global Catalogue of Microorganisms (GCM) 10K type strain sequencing project: providing services to taxonomists for standard genome sequencing and annotation.</title>
        <authorList>
            <consortium name="The Broad Institute Genomics Platform"/>
            <consortium name="The Broad Institute Genome Sequencing Center for Infectious Disease"/>
            <person name="Wu L."/>
            <person name="Ma J."/>
        </authorList>
    </citation>
    <scope>NUCLEOTIDE SEQUENCE [LARGE SCALE GENOMIC DNA]</scope>
    <source>
        <strain evidence="8">CGMCC 4.7645</strain>
    </source>
</reference>
<comment type="similarity">
    <text evidence="1">Belongs to the glycosyl hydrolase 3 family.</text>
</comment>
<feature type="chain" id="PRO_5047305823" evidence="5">
    <location>
        <begin position="23"/>
        <end position="363"/>
    </location>
</feature>
<dbReference type="RefSeq" id="WP_378263792.1">
    <property type="nucleotide sequence ID" value="NZ_JBHUKR010000006.1"/>
</dbReference>
<comment type="caution">
    <text evidence="7">The sequence shown here is derived from an EMBL/GenBank/DDBJ whole genome shotgun (WGS) entry which is preliminary data.</text>
</comment>
<evidence type="ECO:0000256" key="4">
    <source>
        <dbReference type="SAM" id="MobiDB-lite"/>
    </source>
</evidence>
<evidence type="ECO:0000259" key="6">
    <source>
        <dbReference type="Pfam" id="PF00933"/>
    </source>
</evidence>
<organism evidence="7 8">
    <name type="scientific">Amycolatopsis pigmentata</name>
    <dbReference type="NCBI Taxonomy" id="450801"/>
    <lineage>
        <taxon>Bacteria</taxon>
        <taxon>Bacillati</taxon>
        <taxon>Actinomycetota</taxon>
        <taxon>Actinomycetes</taxon>
        <taxon>Pseudonocardiales</taxon>
        <taxon>Pseudonocardiaceae</taxon>
        <taxon>Amycolatopsis</taxon>
    </lineage>
</organism>
<feature type="region of interest" description="Disordered" evidence="4">
    <location>
        <begin position="106"/>
        <end position="129"/>
    </location>
</feature>
<dbReference type="InterPro" id="IPR017853">
    <property type="entry name" value="GH"/>
</dbReference>
<evidence type="ECO:0000313" key="8">
    <source>
        <dbReference type="Proteomes" id="UP001597417"/>
    </source>
</evidence>
<proteinExistence type="inferred from homology"/>
<dbReference type="PANTHER" id="PTHR30480">
    <property type="entry name" value="BETA-HEXOSAMINIDASE-RELATED"/>
    <property type="match status" value="1"/>
</dbReference>
<dbReference type="SUPFAM" id="SSF51445">
    <property type="entry name" value="(Trans)glycosidases"/>
    <property type="match status" value="1"/>
</dbReference>
<keyword evidence="3" id="KW-0326">Glycosidase</keyword>
<dbReference type="GO" id="GO:0016787">
    <property type="term" value="F:hydrolase activity"/>
    <property type="evidence" value="ECO:0007669"/>
    <property type="project" value="UniProtKB-KW"/>
</dbReference>
<protein>
    <submittedName>
        <fullName evidence="7">Glycoside hydrolase family 3 N-terminal domain-containing protein</fullName>
    </submittedName>
</protein>
<sequence length="363" mass="37457">MGLYLRSTVAALLAATCTVPVAGTPHAAQLDPQQLAGERVIYSYSGLTPPQSLLDRISAGEAAGVIFFRDNISSPAQISSVIGQLKQANATSPVRAPLLLMTDQEGGQVRRLPGEPALSEKQIGESADPRAAATQAGNGAAQNLSGVGMNVNLAPVLDVYRTEGDFADQYQRSYSKDPAVVSDLGQAFISAQQQGGVAATAKHFPGLGSAPRGANTDNEPVTLNVPLSTLRSVDEAPYPAAIGAGVKLVMMSWAIYPALDAARPAGLSPIVVRQELRERLGFPGVTVTDALEAGALRQFGDTGQRAVSAASAGMDLILASGHDPAQGDAAANALAVAYQSGKLDQADFTAAADRVTTLRSSLR</sequence>
<dbReference type="Pfam" id="PF00933">
    <property type="entry name" value="Glyco_hydro_3"/>
    <property type="match status" value="1"/>
</dbReference>
<dbReference type="InterPro" id="IPR050226">
    <property type="entry name" value="NagZ_Beta-hexosaminidase"/>
</dbReference>
<keyword evidence="8" id="KW-1185">Reference proteome</keyword>
<name>A0ABW5FQ57_9PSEU</name>
<dbReference type="InterPro" id="IPR036962">
    <property type="entry name" value="Glyco_hydro_3_N_sf"/>
</dbReference>
<evidence type="ECO:0000313" key="7">
    <source>
        <dbReference type="EMBL" id="MFD2416734.1"/>
    </source>
</evidence>
<dbReference type="EMBL" id="JBHUKR010000006">
    <property type="protein sequence ID" value="MFD2416734.1"/>
    <property type="molecule type" value="Genomic_DNA"/>
</dbReference>
<gene>
    <name evidence="7" type="ORF">ACFSXZ_10400</name>
</gene>
<dbReference type="Gene3D" id="3.20.20.300">
    <property type="entry name" value="Glycoside hydrolase, family 3, N-terminal domain"/>
    <property type="match status" value="1"/>
</dbReference>
<dbReference type="Proteomes" id="UP001597417">
    <property type="component" value="Unassembled WGS sequence"/>
</dbReference>
<feature type="domain" description="Glycoside hydrolase family 3 N-terminal" evidence="6">
    <location>
        <begin position="56"/>
        <end position="358"/>
    </location>
</feature>
<evidence type="ECO:0000256" key="3">
    <source>
        <dbReference type="ARBA" id="ARBA00023295"/>
    </source>
</evidence>
<keyword evidence="2 7" id="KW-0378">Hydrolase</keyword>
<dbReference type="PANTHER" id="PTHR30480:SF14">
    <property type="entry name" value="HYDROLASE, PUTATIVE (AFU_ORTHOLOGUE AFUA_4G13770)-RELATED"/>
    <property type="match status" value="1"/>
</dbReference>
<accession>A0ABW5FQ57</accession>